<organism evidence="16 17">
    <name type="scientific">Synoicihabitans lomoniglobus</name>
    <dbReference type="NCBI Taxonomy" id="2909285"/>
    <lineage>
        <taxon>Bacteria</taxon>
        <taxon>Pseudomonadati</taxon>
        <taxon>Verrucomicrobiota</taxon>
        <taxon>Opitutia</taxon>
        <taxon>Opitutales</taxon>
        <taxon>Opitutaceae</taxon>
        <taxon>Synoicihabitans</taxon>
    </lineage>
</organism>
<keyword evidence="17" id="KW-1185">Reference proteome</keyword>
<dbReference type="GO" id="GO:0009279">
    <property type="term" value="C:cell outer membrane"/>
    <property type="evidence" value="ECO:0007669"/>
    <property type="project" value="UniProtKB-SubCell"/>
</dbReference>
<evidence type="ECO:0000259" key="14">
    <source>
        <dbReference type="Pfam" id="PF00593"/>
    </source>
</evidence>
<keyword evidence="9 11" id="KW-0472">Membrane</keyword>
<comment type="subcellular location">
    <subcellularLocation>
        <location evidence="1 11">Cell outer membrane</location>
        <topology evidence="1 11">Multi-pass membrane protein</topology>
    </subcellularLocation>
</comment>
<keyword evidence="5 11" id="KW-0812">Transmembrane</keyword>
<keyword evidence="6" id="KW-0408">Iron</keyword>
<evidence type="ECO:0000259" key="15">
    <source>
        <dbReference type="Pfam" id="PF07715"/>
    </source>
</evidence>
<dbReference type="KEGG" id="slom:PXH66_13960"/>
<dbReference type="Gene3D" id="2.40.170.20">
    <property type="entry name" value="TonB-dependent receptor, beta-barrel domain"/>
    <property type="match status" value="2"/>
</dbReference>
<name>A0AAF0CMR8_9BACT</name>
<dbReference type="RefSeq" id="WP_330929182.1">
    <property type="nucleotide sequence ID" value="NZ_CP119075.1"/>
</dbReference>
<keyword evidence="4" id="KW-0410">Iron transport</keyword>
<comment type="similarity">
    <text evidence="11 12">Belongs to the TonB-dependent receptor family.</text>
</comment>
<feature type="signal peptide" evidence="13">
    <location>
        <begin position="1"/>
        <end position="22"/>
    </location>
</feature>
<dbReference type="GO" id="GO:0006826">
    <property type="term" value="P:iron ion transport"/>
    <property type="evidence" value="ECO:0007669"/>
    <property type="project" value="UniProtKB-KW"/>
</dbReference>
<evidence type="ECO:0000256" key="1">
    <source>
        <dbReference type="ARBA" id="ARBA00004571"/>
    </source>
</evidence>
<keyword evidence="8 12" id="KW-0798">TonB box</keyword>
<dbReference type="SUPFAM" id="SSF56935">
    <property type="entry name" value="Porins"/>
    <property type="match status" value="1"/>
</dbReference>
<sequence>MPKIAHFFARSVPLLFPAALWAQTTAPQDGVIELEAVEVTSQFRVQEIQDVPIPVTAYSGAALEALGIRQYKDLAPFVPGFMVQEQSPNNPGINIRGVTTDSGDPRSETRVSLFQDGVSISRSRGSVVELFDMERVEVLKGPQGTLFGRGAEIGAVSLIQNKAQNATQMRLTAGTGSFGSTLFEGMFNAPIIEDTFFGRVAFTAAQRDGTIDNVADGSTLNGKETSALRASFRWQPTGDTTVDFIFNYQNDNPPGTSFKSGTIAPPGGDTSPYTFAALNRGRDLYIDRSVWGGTLLFNTKLTDTWSLSSITGYREFDSFEQFDADGSFVDLLEFAEDATGDQFSQEFRFNFDNGGPFIGFVGAGLFREQGTQRVPFYGNEQQIWPFLSGSFRDGIIAAGVPAALAEFAIPAVNPFVPVTAYPASMAAFANPALPPSLQGLAFLAGVPLKGSHVEEYSARGETTAYDVFVDGTYRVTDRFELTGGFRFTAEDITSGYEAHRVSATPATVGFILGAGENIAFTPTNGVREETNDSTGWVGRLNARYELNDTTSTYASVSRGRRPEAVTISATGPATYLKEEVVWNYEIGVKGVSANRRLNWSAAAFTYDYANFQTTIADPAQPGRFITTDAGNATGIGAELAVQGALTESVSVFASYGYTDATFDDTGDNGRPQEFAGYSFRLTAENTFALGLTWTLPVDGIGQFWFTPVYQYKSEHFFDDNNGNFNFALREDGYSLVNLRAGWRSVNGRWELTGWIENIADEDYLIDAGNTGGSFGIPTFIAGSPRLWGVSATFNY</sequence>
<evidence type="ECO:0000256" key="12">
    <source>
        <dbReference type="RuleBase" id="RU003357"/>
    </source>
</evidence>
<dbReference type="PANTHER" id="PTHR32552:SF81">
    <property type="entry name" value="TONB-DEPENDENT OUTER MEMBRANE RECEPTOR"/>
    <property type="match status" value="1"/>
</dbReference>
<proteinExistence type="inferred from homology"/>
<evidence type="ECO:0000256" key="9">
    <source>
        <dbReference type="ARBA" id="ARBA00023136"/>
    </source>
</evidence>
<dbReference type="Pfam" id="PF00593">
    <property type="entry name" value="TonB_dep_Rec_b-barrel"/>
    <property type="match status" value="1"/>
</dbReference>
<evidence type="ECO:0000256" key="7">
    <source>
        <dbReference type="ARBA" id="ARBA00023065"/>
    </source>
</evidence>
<keyword evidence="3 11" id="KW-1134">Transmembrane beta strand</keyword>
<protein>
    <submittedName>
        <fullName evidence="16">TonB-dependent receptor</fullName>
    </submittedName>
</protein>
<evidence type="ECO:0000313" key="17">
    <source>
        <dbReference type="Proteomes" id="UP001218638"/>
    </source>
</evidence>
<feature type="domain" description="TonB-dependent receptor plug" evidence="15">
    <location>
        <begin position="48"/>
        <end position="152"/>
    </location>
</feature>
<accession>A0AAF0CMR8</accession>
<dbReference type="InterPro" id="IPR036942">
    <property type="entry name" value="Beta-barrel_TonB_sf"/>
</dbReference>
<evidence type="ECO:0000256" key="3">
    <source>
        <dbReference type="ARBA" id="ARBA00022452"/>
    </source>
</evidence>
<keyword evidence="10 11" id="KW-0998">Cell outer membrane</keyword>
<evidence type="ECO:0000256" key="10">
    <source>
        <dbReference type="ARBA" id="ARBA00023237"/>
    </source>
</evidence>
<gene>
    <name evidence="16" type="ORF">PXH66_13960</name>
</gene>
<keyword evidence="2 11" id="KW-0813">Transport</keyword>
<dbReference type="PANTHER" id="PTHR32552">
    <property type="entry name" value="FERRICHROME IRON RECEPTOR-RELATED"/>
    <property type="match status" value="1"/>
</dbReference>
<dbReference type="Pfam" id="PF07715">
    <property type="entry name" value="Plug"/>
    <property type="match status" value="1"/>
</dbReference>
<dbReference type="InterPro" id="IPR000531">
    <property type="entry name" value="Beta-barrel_TonB"/>
</dbReference>
<dbReference type="InterPro" id="IPR039426">
    <property type="entry name" value="TonB-dep_rcpt-like"/>
</dbReference>
<dbReference type="InterPro" id="IPR012910">
    <property type="entry name" value="Plug_dom"/>
</dbReference>
<evidence type="ECO:0000256" key="2">
    <source>
        <dbReference type="ARBA" id="ARBA00022448"/>
    </source>
</evidence>
<feature type="domain" description="TonB-dependent receptor-like beta-barrel" evidence="14">
    <location>
        <begin position="238"/>
        <end position="758"/>
    </location>
</feature>
<dbReference type="AlphaFoldDB" id="A0AAF0CMR8"/>
<keyword evidence="16" id="KW-0675">Receptor</keyword>
<evidence type="ECO:0000313" key="16">
    <source>
        <dbReference type="EMBL" id="WED63440.1"/>
    </source>
</evidence>
<evidence type="ECO:0000256" key="5">
    <source>
        <dbReference type="ARBA" id="ARBA00022692"/>
    </source>
</evidence>
<evidence type="ECO:0000256" key="8">
    <source>
        <dbReference type="ARBA" id="ARBA00023077"/>
    </source>
</evidence>
<dbReference type="EMBL" id="CP119075">
    <property type="protein sequence ID" value="WED63440.1"/>
    <property type="molecule type" value="Genomic_DNA"/>
</dbReference>
<evidence type="ECO:0000256" key="4">
    <source>
        <dbReference type="ARBA" id="ARBA00022496"/>
    </source>
</evidence>
<dbReference type="PROSITE" id="PS52016">
    <property type="entry name" value="TONB_DEPENDENT_REC_3"/>
    <property type="match status" value="1"/>
</dbReference>
<reference evidence="16" key="1">
    <citation type="submission" date="2023-03" db="EMBL/GenBank/DDBJ databases">
        <title>Lomoglobus Profundus gen. nov., sp. nov., a novel member of the phylum Verrucomicrobia, isolated from deep-marine sediment of South China Sea.</title>
        <authorList>
            <person name="Ahmad T."/>
            <person name="Ishaq S.E."/>
            <person name="Wang F."/>
        </authorList>
    </citation>
    <scope>NUCLEOTIDE SEQUENCE</scope>
    <source>
        <strain evidence="16">LMO-M01</strain>
    </source>
</reference>
<dbReference type="Proteomes" id="UP001218638">
    <property type="component" value="Chromosome"/>
</dbReference>
<evidence type="ECO:0000256" key="11">
    <source>
        <dbReference type="PROSITE-ProRule" id="PRU01360"/>
    </source>
</evidence>
<feature type="chain" id="PRO_5041957482" evidence="13">
    <location>
        <begin position="23"/>
        <end position="795"/>
    </location>
</feature>
<keyword evidence="13" id="KW-0732">Signal</keyword>
<evidence type="ECO:0000256" key="13">
    <source>
        <dbReference type="SAM" id="SignalP"/>
    </source>
</evidence>
<evidence type="ECO:0000256" key="6">
    <source>
        <dbReference type="ARBA" id="ARBA00023004"/>
    </source>
</evidence>
<keyword evidence="7" id="KW-0406">Ion transport</keyword>